<dbReference type="EMBL" id="JACHLL010000002">
    <property type="protein sequence ID" value="MBB6341025.1"/>
    <property type="molecule type" value="Genomic_DNA"/>
</dbReference>
<dbReference type="GO" id="GO:0006935">
    <property type="term" value="P:chemotaxis"/>
    <property type="evidence" value="ECO:0007669"/>
    <property type="project" value="InterPro"/>
</dbReference>
<accession>A0A7X0BSK2</accession>
<dbReference type="SUPFAM" id="SSF50341">
    <property type="entry name" value="CheW-like"/>
    <property type="match status" value="1"/>
</dbReference>
<proteinExistence type="predicted"/>
<gene>
    <name evidence="2" type="ORF">HNP49_001182</name>
</gene>
<name>A0A7X0BSK2_9PSED</name>
<comment type="caution">
    <text evidence="2">The sequence shown here is derived from an EMBL/GenBank/DDBJ whole genome shotgun (WGS) entry which is preliminary data.</text>
</comment>
<organism evidence="2 3">
    <name type="scientific">Pseudomonas fluvialis</name>
    <dbReference type="NCBI Taxonomy" id="1793966"/>
    <lineage>
        <taxon>Bacteria</taxon>
        <taxon>Pseudomonadati</taxon>
        <taxon>Pseudomonadota</taxon>
        <taxon>Gammaproteobacteria</taxon>
        <taxon>Pseudomonadales</taxon>
        <taxon>Pseudomonadaceae</taxon>
        <taxon>Pseudomonas</taxon>
    </lineage>
</organism>
<dbReference type="RefSeq" id="WP_184681491.1">
    <property type="nucleotide sequence ID" value="NZ_JACHLL010000002.1"/>
</dbReference>
<dbReference type="InterPro" id="IPR036061">
    <property type="entry name" value="CheW-like_dom_sf"/>
</dbReference>
<evidence type="ECO:0000313" key="3">
    <source>
        <dbReference type="Proteomes" id="UP000557193"/>
    </source>
</evidence>
<dbReference type="CDD" id="cd00588">
    <property type="entry name" value="CheW_like"/>
    <property type="match status" value="1"/>
</dbReference>
<dbReference type="SMART" id="SM00260">
    <property type="entry name" value="CheW"/>
    <property type="match status" value="1"/>
</dbReference>
<dbReference type="Pfam" id="PF01584">
    <property type="entry name" value="CheW"/>
    <property type="match status" value="1"/>
</dbReference>
<dbReference type="AlphaFoldDB" id="A0A7X0BSK2"/>
<dbReference type="GO" id="GO:0007165">
    <property type="term" value="P:signal transduction"/>
    <property type="evidence" value="ECO:0007669"/>
    <property type="project" value="InterPro"/>
</dbReference>
<feature type="domain" description="CheW-like" evidence="1">
    <location>
        <begin position="154"/>
        <end position="292"/>
    </location>
</feature>
<dbReference type="InterPro" id="IPR014506">
    <property type="entry name" value="UCP020479_CheW"/>
</dbReference>
<reference evidence="2 3" key="1">
    <citation type="submission" date="2020-08" db="EMBL/GenBank/DDBJ databases">
        <title>Functional genomics of gut bacteria from endangered species of beetles.</title>
        <authorList>
            <person name="Carlos-Shanley C."/>
        </authorList>
    </citation>
    <scope>NUCLEOTIDE SEQUENCE [LARGE SCALE GENOMIC DNA]</scope>
    <source>
        <strain evidence="2 3">S00202</strain>
    </source>
</reference>
<dbReference type="InterPro" id="IPR002545">
    <property type="entry name" value="CheW-lke_dom"/>
</dbReference>
<dbReference type="PROSITE" id="PS50851">
    <property type="entry name" value="CHEW"/>
    <property type="match status" value="1"/>
</dbReference>
<evidence type="ECO:0000313" key="2">
    <source>
        <dbReference type="EMBL" id="MBB6341025.1"/>
    </source>
</evidence>
<evidence type="ECO:0000259" key="1">
    <source>
        <dbReference type="PROSITE" id="PS50851"/>
    </source>
</evidence>
<keyword evidence="3" id="KW-1185">Reference proteome</keyword>
<dbReference type="PIRSF" id="PIRSF020479">
    <property type="entry name" value="UCP020479_CheW"/>
    <property type="match status" value="1"/>
</dbReference>
<sequence length="300" mass="32815">MNRPQRLNTRSQLALQSYLDALLQDAASELEATEAFVVETVAPVSTGADDAALDDFAAAVLEEEVRDARRQPQPSAQVVPLTERLVAPLKSELGLPSLLPSLLPVVEPLVVAEAVPAVIEPVVEPPAPVVAVVEEAVPAASAPWVERPNWADESFECLLFDVAGLTLAVPLICLGTIYPLAGQELTPLFGQPDWFLGILPGQSGNLKVIDTARWVMPERYRDECREGLQYVISIEGCEWGLAVHQVSRSIRLDPREVKWRILRTQRPWLAGTVIEHMCALLDVSALAELITASDRRKTKV</sequence>
<dbReference type="Proteomes" id="UP000557193">
    <property type="component" value="Unassembled WGS sequence"/>
</dbReference>
<protein>
    <submittedName>
        <fullName evidence="2">Purine-binding chemotaxis protein CheW</fullName>
    </submittedName>
</protein>